<evidence type="ECO:0000313" key="2">
    <source>
        <dbReference type="Proteomes" id="UP001211872"/>
    </source>
</evidence>
<keyword evidence="1" id="KW-0614">Plasmid</keyword>
<keyword evidence="2" id="KW-1185">Reference proteome</keyword>
<accession>A0ABY7PV96</accession>
<evidence type="ECO:0008006" key="3">
    <source>
        <dbReference type="Google" id="ProtNLM"/>
    </source>
</evidence>
<reference evidence="1 2" key="1">
    <citation type="journal article" date="2011" name="Int. J. Syst. Evol. Microbiol.">
        <title>Hymenobacter yonginensis sp. nov., isolated from a mesotrophic artificial lake.</title>
        <authorList>
            <person name="Joung Y."/>
            <person name="Cho S.H."/>
            <person name="Kim H."/>
            <person name="Kim S.B."/>
            <person name="Joh K."/>
        </authorList>
    </citation>
    <scope>NUCLEOTIDE SEQUENCE [LARGE SCALE GENOMIC DNA]</scope>
    <source>
        <strain evidence="1 2">KCTC 22745</strain>
    </source>
</reference>
<protein>
    <recommendedName>
        <fullName evidence="3">Transposase</fullName>
    </recommendedName>
</protein>
<proteinExistence type="predicted"/>
<gene>
    <name evidence="1" type="ORF">O9Z63_20355</name>
</gene>
<sequence>MLVLKDATLDKPYAHKMRLVTRHWSGKHHALVQGINLLTVLWSDG</sequence>
<dbReference type="EMBL" id="CP115397">
    <property type="protein sequence ID" value="WBO86837.1"/>
    <property type="molecule type" value="Genomic_DNA"/>
</dbReference>
<organism evidence="1 2">
    <name type="scientific">Hymenobacter yonginensis</name>
    <dbReference type="NCBI Taxonomy" id="748197"/>
    <lineage>
        <taxon>Bacteria</taxon>
        <taxon>Pseudomonadati</taxon>
        <taxon>Bacteroidota</taxon>
        <taxon>Cytophagia</taxon>
        <taxon>Cytophagales</taxon>
        <taxon>Hymenobacteraceae</taxon>
        <taxon>Hymenobacter</taxon>
    </lineage>
</organism>
<name>A0ABY7PV96_9BACT</name>
<dbReference type="RefSeq" id="WP_270129536.1">
    <property type="nucleotide sequence ID" value="NZ_CP115397.1"/>
</dbReference>
<evidence type="ECO:0000313" key="1">
    <source>
        <dbReference type="EMBL" id="WBO86837.1"/>
    </source>
</evidence>
<dbReference type="Proteomes" id="UP001211872">
    <property type="component" value="Plasmid unnamed2"/>
</dbReference>
<geneLocation type="plasmid" evidence="1 2">
    <name>unnamed2</name>
</geneLocation>